<feature type="signal peptide" evidence="6">
    <location>
        <begin position="1"/>
        <end position="26"/>
    </location>
</feature>
<dbReference type="PANTHER" id="PTHR24252">
    <property type="entry name" value="ACROSIN-RELATED"/>
    <property type="match status" value="1"/>
</dbReference>
<dbReference type="InterPro" id="IPR033116">
    <property type="entry name" value="TRYPSIN_SER"/>
</dbReference>
<keyword evidence="4" id="KW-1015">Disulfide bond</keyword>
<evidence type="ECO:0000256" key="2">
    <source>
        <dbReference type="ARBA" id="ARBA00022801"/>
    </source>
</evidence>
<dbReference type="PROSITE" id="PS50240">
    <property type="entry name" value="TRYPSIN_DOM"/>
    <property type="match status" value="1"/>
</dbReference>
<dbReference type="InterPro" id="IPR001314">
    <property type="entry name" value="Peptidase_S1A"/>
</dbReference>
<dbReference type="SMART" id="SM00020">
    <property type="entry name" value="Tryp_SPc"/>
    <property type="match status" value="1"/>
</dbReference>
<dbReference type="GO" id="GO:0006508">
    <property type="term" value="P:proteolysis"/>
    <property type="evidence" value="ECO:0007669"/>
    <property type="project" value="UniProtKB-KW"/>
</dbReference>
<dbReference type="GO" id="GO:0004252">
    <property type="term" value="F:serine-type endopeptidase activity"/>
    <property type="evidence" value="ECO:0007669"/>
    <property type="project" value="InterPro"/>
</dbReference>
<dbReference type="PROSITE" id="PS00134">
    <property type="entry name" value="TRYPSIN_HIS"/>
    <property type="match status" value="1"/>
</dbReference>
<protein>
    <submittedName>
        <fullName evidence="7">Uncharacterized protein</fullName>
    </submittedName>
</protein>
<keyword evidence="1" id="KW-0645">Protease</keyword>
<dbReference type="Gene3D" id="2.40.10.10">
    <property type="entry name" value="Trypsin-like serine proteases"/>
    <property type="match status" value="1"/>
</dbReference>
<dbReference type="PROSITE" id="PS51257">
    <property type="entry name" value="PROKAR_LIPOPROTEIN"/>
    <property type="match status" value="1"/>
</dbReference>
<dbReference type="FunFam" id="2.40.10.10:FF:000003">
    <property type="entry name" value="Transmembrane serine protease 3"/>
    <property type="match status" value="1"/>
</dbReference>
<keyword evidence="6" id="KW-0732">Signal</keyword>
<dbReference type="Pfam" id="PF00089">
    <property type="entry name" value="Trypsin"/>
    <property type="match status" value="1"/>
</dbReference>
<dbReference type="EMBL" id="OB660140">
    <property type="protein sequence ID" value="CAD7223024.1"/>
    <property type="molecule type" value="Genomic_DNA"/>
</dbReference>
<feature type="compositionally biased region" description="Basic and acidic residues" evidence="5">
    <location>
        <begin position="414"/>
        <end position="424"/>
    </location>
</feature>
<evidence type="ECO:0000256" key="6">
    <source>
        <dbReference type="SAM" id="SignalP"/>
    </source>
</evidence>
<dbReference type="PRINTS" id="PR00722">
    <property type="entry name" value="CHYMOTRYPSIN"/>
</dbReference>
<dbReference type="CDD" id="cd00190">
    <property type="entry name" value="Tryp_SPc"/>
    <property type="match status" value="1"/>
</dbReference>
<keyword evidence="2" id="KW-0378">Hydrolase</keyword>
<dbReference type="OrthoDB" id="546450at2759"/>
<evidence type="ECO:0000256" key="4">
    <source>
        <dbReference type="ARBA" id="ARBA00023157"/>
    </source>
</evidence>
<dbReference type="PROSITE" id="PS00135">
    <property type="entry name" value="TRYPSIN_SER"/>
    <property type="match status" value="1"/>
</dbReference>
<evidence type="ECO:0000256" key="3">
    <source>
        <dbReference type="ARBA" id="ARBA00022825"/>
    </source>
</evidence>
<organism evidence="7">
    <name type="scientific">Cyprideis torosa</name>
    <dbReference type="NCBI Taxonomy" id="163714"/>
    <lineage>
        <taxon>Eukaryota</taxon>
        <taxon>Metazoa</taxon>
        <taxon>Ecdysozoa</taxon>
        <taxon>Arthropoda</taxon>
        <taxon>Crustacea</taxon>
        <taxon>Oligostraca</taxon>
        <taxon>Ostracoda</taxon>
        <taxon>Podocopa</taxon>
        <taxon>Podocopida</taxon>
        <taxon>Cytherocopina</taxon>
        <taxon>Cytheroidea</taxon>
        <taxon>Cytherideidae</taxon>
        <taxon>Cyprideis</taxon>
    </lineage>
</organism>
<evidence type="ECO:0000256" key="1">
    <source>
        <dbReference type="ARBA" id="ARBA00022670"/>
    </source>
</evidence>
<dbReference type="SUPFAM" id="SSF50494">
    <property type="entry name" value="Trypsin-like serine proteases"/>
    <property type="match status" value="1"/>
</dbReference>
<evidence type="ECO:0000256" key="5">
    <source>
        <dbReference type="SAM" id="MobiDB-lite"/>
    </source>
</evidence>
<dbReference type="InterPro" id="IPR018114">
    <property type="entry name" value="TRYPSIN_HIS"/>
</dbReference>
<evidence type="ECO:0000313" key="7">
    <source>
        <dbReference type="EMBL" id="CAD7223024.1"/>
    </source>
</evidence>
<feature type="chain" id="PRO_5043579758" evidence="6">
    <location>
        <begin position="27"/>
        <end position="436"/>
    </location>
</feature>
<dbReference type="InterPro" id="IPR001254">
    <property type="entry name" value="Trypsin_dom"/>
</dbReference>
<proteinExistence type="predicted"/>
<feature type="region of interest" description="Disordered" evidence="5">
    <location>
        <begin position="414"/>
        <end position="436"/>
    </location>
</feature>
<sequence length="436" mass="48485">MSIFAGRDGVLCIALSTFFLLGCAPGDELAAVSGAASNPNFSKLPSGRHRTLHARKLFEGWRENTFPRKVQRIRVINLSDSPTCGGRTVQAKIVGGSSVVRGEFPFLVSIRSNGVHFCGGSIISEWYILTAAHCLANRDVEDLSVVVREFDTTLVENEYPDFELFPSLVVVHSKFVFRTYDNDIALIRLSKRLHWDEFTVPVCLPVQRKKVLAGKAGILVGWGRLSENGPRSKRPLKLQVPIVDMQQCLKILGKKNVNPTKFCAGYLEGGRDACQGDSGGPLVMRVGNIYVQEGIISSGVGCARQNMYGLYTRMSEFIPWLKTAMNYTNPFQENFDGLIFEPKKITFKRQGLAPANVEVSEEDPVGRSLQSRSASLKNIMVRQIFEEIDIRQSSFLLVIIIIIMSGGYPGAETGNKEKLRSLRDEDNDNDREEKLS</sequence>
<dbReference type="PANTHER" id="PTHR24252:SF7">
    <property type="entry name" value="HYALIN"/>
    <property type="match status" value="1"/>
</dbReference>
<gene>
    <name evidence="7" type="ORF">CTOB1V02_LOCUS1019</name>
</gene>
<name>A0A7R8ZK20_9CRUS</name>
<dbReference type="InterPro" id="IPR009003">
    <property type="entry name" value="Peptidase_S1_PA"/>
</dbReference>
<accession>A0A7R8ZK20</accession>
<keyword evidence="3" id="KW-0720">Serine protease</keyword>
<dbReference type="AlphaFoldDB" id="A0A7R8ZK20"/>
<reference evidence="7" key="1">
    <citation type="submission" date="2020-11" db="EMBL/GenBank/DDBJ databases">
        <authorList>
            <person name="Tran Van P."/>
        </authorList>
    </citation>
    <scope>NUCLEOTIDE SEQUENCE</scope>
</reference>
<dbReference type="InterPro" id="IPR043504">
    <property type="entry name" value="Peptidase_S1_PA_chymotrypsin"/>
</dbReference>